<evidence type="ECO:0000313" key="16">
    <source>
        <dbReference type="EMBL" id="RKF72131.1"/>
    </source>
</evidence>
<evidence type="ECO:0000256" key="14">
    <source>
        <dbReference type="SAM" id="MobiDB-lite"/>
    </source>
</evidence>
<dbReference type="GO" id="GO:0031201">
    <property type="term" value="C:SNARE complex"/>
    <property type="evidence" value="ECO:0007669"/>
    <property type="project" value="TreeGrafter"/>
</dbReference>
<evidence type="ECO:0000256" key="15">
    <source>
        <dbReference type="SAM" id="Phobius"/>
    </source>
</evidence>
<keyword evidence="5" id="KW-0931">ER-Golgi transport</keyword>
<evidence type="ECO:0000256" key="7">
    <source>
        <dbReference type="ARBA" id="ARBA00022989"/>
    </source>
</evidence>
<feature type="region of interest" description="Disordered" evidence="14">
    <location>
        <begin position="121"/>
        <end position="163"/>
    </location>
</feature>
<dbReference type="EMBL" id="MCBS01024925">
    <property type="protein sequence ID" value="RKF72131.1"/>
    <property type="molecule type" value="Genomic_DNA"/>
</dbReference>
<accession>A0A420IC55</accession>
<dbReference type="GO" id="GO:0031902">
    <property type="term" value="C:late endosome membrane"/>
    <property type="evidence" value="ECO:0007669"/>
    <property type="project" value="TreeGrafter"/>
</dbReference>
<dbReference type="Proteomes" id="UP000285326">
    <property type="component" value="Unassembled WGS sequence"/>
</dbReference>
<dbReference type="CDD" id="cd15863">
    <property type="entry name" value="SNARE_GS27"/>
    <property type="match status" value="1"/>
</dbReference>
<dbReference type="GO" id="GO:0006906">
    <property type="term" value="P:vesicle fusion"/>
    <property type="evidence" value="ECO:0007669"/>
    <property type="project" value="TreeGrafter"/>
</dbReference>
<evidence type="ECO:0000256" key="6">
    <source>
        <dbReference type="ARBA" id="ARBA00022927"/>
    </source>
</evidence>
<dbReference type="Pfam" id="PF12352">
    <property type="entry name" value="V-SNARE_C"/>
    <property type="match status" value="1"/>
</dbReference>
<dbReference type="SUPFAM" id="SSF58038">
    <property type="entry name" value="SNARE fusion complex"/>
    <property type="match status" value="1"/>
</dbReference>
<organism evidence="16 17">
    <name type="scientific">Golovinomyces cichoracearum</name>
    <dbReference type="NCBI Taxonomy" id="62708"/>
    <lineage>
        <taxon>Eukaryota</taxon>
        <taxon>Fungi</taxon>
        <taxon>Dikarya</taxon>
        <taxon>Ascomycota</taxon>
        <taxon>Pezizomycotina</taxon>
        <taxon>Leotiomycetes</taxon>
        <taxon>Erysiphales</taxon>
        <taxon>Erysiphaceae</taxon>
        <taxon>Golovinomyces</taxon>
    </lineage>
</organism>
<evidence type="ECO:0000256" key="8">
    <source>
        <dbReference type="ARBA" id="ARBA00023034"/>
    </source>
</evidence>
<keyword evidence="9 12" id="KW-0472">Membrane</keyword>
<dbReference type="GO" id="GO:0000149">
    <property type="term" value="F:SNARE binding"/>
    <property type="evidence" value="ECO:0007669"/>
    <property type="project" value="TreeGrafter"/>
</dbReference>
<gene>
    <name evidence="16" type="ORF">GcM1_249209</name>
</gene>
<keyword evidence="7 15" id="KW-1133">Transmembrane helix</keyword>
<proteinExistence type="inferred from homology"/>
<dbReference type="Gene3D" id="1.20.5.110">
    <property type="match status" value="1"/>
</dbReference>
<evidence type="ECO:0000256" key="2">
    <source>
        <dbReference type="ARBA" id="ARBA00004409"/>
    </source>
</evidence>
<dbReference type="InterPro" id="IPR027027">
    <property type="entry name" value="GOSR2/Membrin/Bos1"/>
</dbReference>
<dbReference type="GO" id="GO:0015031">
    <property type="term" value="P:protein transport"/>
    <property type="evidence" value="ECO:0007669"/>
    <property type="project" value="UniProtKB-KW"/>
</dbReference>
<comment type="subcellular location">
    <subcellularLocation>
        <location evidence="1">Endoplasmic reticulum membrane</location>
        <topology evidence="1">Single-pass type IV membrane protein</topology>
    </subcellularLocation>
    <subcellularLocation>
        <location evidence="2">Golgi apparatus membrane</location>
        <topology evidence="2">Single-pass type IV membrane protein</topology>
    </subcellularLocation>
</comment>
<evidence type="ECO:0000256" key="10">
    <source>
        <dbReference type="ARBA" id="ARBA00037983"/>
    </source>
</evidence>
<feature type="transmembrane region" description="Helical" evidence="15">
    <location>
        <begin position="241"/>
        <end position="261"/>
    </location>
</feature>
<dbReference type="PIRSF" id="PIRSF028865">
    <property type="entry name" value="Membrin-2"/>
    <property type="match status" value="1"/>
</dbReference>
<keyword evidence="8" id="KW-0333">Golgi apparatus</keyword>
<dbReference type="PANTHER" id="PTHR21230">
    <property type="entry name" value="VESICLE TRANSPORT V-SNARE PROTEIN VTI1-RELATED"/>
    <property type="match status" value="1"/>
</dbReference>
<dbReference type="GO" id="GO:0006888">
    <property type="term" value="P:endoplasmic reticulum to Golgi vesicle-mediated transport"/>
    <property type="evidence" value="ECO:0007669"/>
    <property type="project" value="TreeGrafter"/>
</dbReference>
<dbReference type="GO" id="GO:0005789">
    <property type="term" value="C:endoplasmic reticulum membrane"/>
    <property type="evidence" value="ECO:0007669"/>
    <property type="project" value="UniProtKB-SubCell"/>
</dbReference>
<dbReference type="FunFam" id="1.20.5.110:FF:000054">
    <property type="entry name" value="Protein transport protein BOS1"/>
    <property type="match status" value="1"/>
</dbReference>
<evidence type="ECO:0000256" key="1">
    <source>
        <dbReference type="ARBA" id="ARBA00004163"/>
    </source>
</evidence>
<comment type="similarity">
    <text evidence="10 12">Belongs to the BOS1 family.</text>
</comment>
<evidence type="ECO:0000256" key="3">
    <source>
        <dbReference type="ARBA" id="ARBA00022448"/>
    </source>
</evidence>
<dbReference type="GO" id="GO:0012507">
    <property type="term" value="C:ER to Golgi transport vesicle membrane"/>
    <property type="evidence" value="ECO:0007669"/>
    <property type="project" value="TreeGrafter"/>
</dbReference>
<dbReference type="GO" id="GO:0000139">
    <property type="term" value="C:Golgi membrane"/>
    <property type="evidence" value="ECO:0007669"/>
    <property type="project" value="UniProtKB-SubCell"/>
</dbReference>
<sequence length="262" mass="29419">MVSSFVFTVTDNLANKMNALFNTALKQSTCIRRDLLSPSSGQQLTPSFLGQVSASLTAFSRTLDSFSELAKLELNLSKKEKAEERLKNFRAELASYREELKELKLQNEDYQSCINRTELLGRRPHNNSTPLSDNPYSNTPISAAASNDSPWAPSGSGGSLSMGSGEYAREAHALREQNFMAQTHNALDEYLIRGQAVLGDLSQQREMLKGTQKRLYNVANTLGVSGETIRMIERRTKQDKWIFYTGVIVFFGFCWAVLHFLR</sequence>
<keyword evidence="4 15" id="KW-0812">Transmembrane</keyword>
<name>A0A420IC55_9PEZI</name>
<feature type="compositionally biased region" description="Polar residues" evidence="14">
    <location>
        <begin position="126"/>
        <end position="149"/>
    </location>
</feature>
<comment type="caution">
    <text evidence="16">The sequence shown here is derived from an EMBL/GenBank/DDBJ whole genome shotgun (WGS) entry which is preliminary data.</text>
</comment>
<evidence type="ECO:0000256" key="13">
    <source>
        <dbReference type="SAM" id="Coils"/>
    </source>
</evidence>
<protein>
    <recommendedName>
        <fullName evidence="11 12">Protein transport protein BOS1</fullName>
    </recommendedName>
</protein>
<dbReference type="PANTHER" id="PTHR21230:SF1">
    <property type="entry name" value="GOLGI SNAP RECEPTOR COMPLEX MEMBER 2"/>
    <property type="match status" value="1"/>
</dbReference>
<evidence type="ECO:0000256" key="9">
    <source>
        <dbReference type="ARBA" id="ARBA00023136"/>
    </source>
</evidence>
<keyword evidence="6 12" id="KW-0653">Protein transport</keyword>
<evidence type="ECO:0000313" key="17">
    <source>
        <dbReference type="Proteomes" id="UP000285326"/>
    </source>
</evidence>
<keyword evidence="3 12" id="KW-0813">Transport</keyword>
<keyword evidence="13" id="KW-0175">Coiled coil</keyword>
<feature type="coiled-coil region" evidence="13">
    <location>
        <begin position="69"/>
        <end position="113"/>
    </location>
</feature>
<dbReference type="AlphaFoldDB" id="A0A420IC55"/>
<comment type="function">
    <text evidence="12">SNARE required for protein transport between the ER and the Golgi complex.</text>
</comment>
<evidence type="ECO:0000256" key="12">
    <source>
        <dbReference type="PIRNR" id="PIRNR028865"/>
    </source>
</evidence>
<evidence type="ECO:0000256" key="5">
    <source>
        <dbReference type="ARBA" id="ARBA00022892"/>
    </source>
</evidence>
<evidence type="ECO:0000256" key="11">
    <source>
        <dbReference type="ARBA" id="ARBA00040957"/>
    </source>
</evidence>
<dbReference type="GO" id="GO:0005484">
    <property type="term" value="F:SNAP receptor activity"/>
    <property type="evidence" value="ECO:0007669"/>
    <property type="project" value="InterPro"/>
</dbReference>
<reference evidence="16 17" key="1">
    <citation type="journal article" date="2018" name="BMC Genomics">
        <title>Comparative genome analyses reveal sequence features reflecting distinct modes of host-adaptation between dicot and monocot powdery mildew.</title>
        <authorList>
            <person name="Wu Y."/>
            <person name="Ma X."/>
            <person name="Pan Z."/>
            <person name="Kale S.D."/>
            <person name="Song Y."/>
            <person name="King H."/>
            <person name="Zhang Q."/>
            <person name="Presley C."/>
            <person name="Deng X."/>
            <person name="Wei C.I."/>
            <person name="Xiao S."/>
        </authorList>
    </citation>
    <scope>NUCLEOTIDE SEQUENCE [LARGE SCALE GENOMIC DNA]</scope>
    <source>
        <strain evidence="16">UMSG1</strain>
    </source>
</reference>
<evidence type="ECO:0000256" key="4">
    <source>
        <dbReference type="ARBA" id="ARBA00022692"/>
    </source>
</evidence>